<proteinExistence type="predicted"/>
<dbReference type="AlphaFoldDB" id="A0AAN7TSQ0"/>
<reference evidence="2 3" key="1">
    <citation type="submission" date="2023-11" db="EMBL/GenBank/DDBJ databases">
        <title>Dfirmibasis_genome.</title>
        <authorList>
            <person name="Edelbroek B."/>
            <person name="Kjellin J."/>
            <person name="Jerlstrom-Hultqvist J."/>
            <person name="Soderbom F."/>
        </authorList>
    </citation>
    <scope>NUCLEOTIDE SEQUENCE [LARGE SCALE GENOMIC DNA]</scope>
    <source>
        <strain evidence="2 3">TNS-C-14</strain>
    </source>
</reference>
<comment type="caution">
    <text evidence="2">The sequence shown here is derived from an EMBL/GenBank/DDBJ whole genome shotgun (WGS) entry which is preliminary data.</text>
</comment>
<gene>
    <name evidence="2" type="ORF">RB653_010338</name>
</gene>
<dbReference type="EMBL" id="JAVFKY010000006">
    <property type="protein sequence ID" value="KAK5575082.1"/>
    <property type="molecule type" value="Genomic_DNA"/>
</dbReference>
<organism evidence="2 3">
    <name type="scientific">Dictyostelium firmibasis</name>
    <dbReference type="NCBI Taxonomy" id="79012"/>
    <lineage>
        <taxon>Eukaryota</taxon>
        <taxon>Amoebozoa</taxon>
        <taxon>Evosea</taxon>
        <taxon>Eumycetozoa</taxon>
        <taxon>Dictyostelia</taxon>
        <taxon>Dictyosteliales</taxon>
        <taxon>Dictyosteliaceae</taxon>
        <taxon>Dictyostelium</taxon>
    </lineage>
</organism>
<evidence type="ECO:0000256" key="1">
    <source>
        <dbReference type="SAM" id="Coils"/>
    </source>
</evidence>
<sequence>MDTFEKRANEADEIIEQLTKRVTQLEQSILNKKKQTIIPNSSSTTESVPLSTFETLLKENEKLKQEIEKQNYRITHLLRNMK</sequence>
<dbReference type="Proteomes" id="UP001344447">
    <property type="component" value="Unassembled WGS sequence"/>
</dbReference>
<protein>
    <submittedName>
        <fullName evidence="2">Uncharacterized protein</fullName>
    </submittedName>
</protein>
<feature type="coiled-coil region" evidence="1">
    <location>
        <begin position="1"/>
        <end position="80"/>
    </location>
</feature>
<accession>A0AAN7TSQ0</accession>
<keyword evidence="1" id="KW-0175">Coiled coil</keyword>
<evidence type="ECO:0000313" key="3">
    <source>
        <dbReference type="Proteomes" id="UP001344447"/>
    </source>
</evidence>
<keyword evidence="3" id="KW-1185">Reference proteome</keyword>
<evidence type="ECO:0000313" key="2">
    <source>
        <dbReference type="EMBL" id="KAK5575082.1"/>
    </source>
</evidence>
<name>A0AAN7TSQ0_9MYCE</name>